<evidence type="ECO:0000313" key="2">
    <source>
        <dbReference type="EMBL" id="MFC2925415.1"/>
    </source>
</evidence>
<dbReference type="EMBL" id="JBHRSV010000003">
    <property type="protein sequence ID" value="MFC2925415.1"/>
    <property type="molecule type" value="Genomic_DNA"/>
</dbReference>
<dbReference type="SUPFAM" id="SSF52540">
    <property type="entry name" value="P-loop containing nucleoside triphosphate hydrolases"/>
    <property type="match status" value="1"/>
</dbReference>
<dbReference type="Proteomes" id="UP001595379">
    <property type="component" value="Unassembled WGS sequence"/>
</dbReference>
<dbReference type="Pfam" id="PF13469">
    <property type="entry name" value="Sulfotransfer_3"/>
    <property type="match status" value="1"/>
</dbReference>
<keyword evidence="3" id="KW-1185">Reference proteome</keyword>
<comment type="caution">
    <text evidence="2">The sequence shown here is derived from an EMBL/GenBank/DDBJ whole genome shotgun (WGS) entry which is preliminary data.</text>
</comment>
<dbReference type="PANTHER" id="PTHR12788">
    <property type="entry name" value="PROTEIN-TYROSINE SULFOTRANSFERASE 2"/>
    <property type="match status" value="1"/>
</dbReference>
<proteinExistence type="predicted"/>
<dbReference type="InterPro" id="IPR026634">
    <property type="entry name" value="TPST-like"/>
</dbReference>
<dbReference type="InterPro" id="IPR011990">
    <property type="entry name" value="TPR-like_helical_dom_sf"/>
</dbReference>
<sequence>MSDTDLQRDMDAVRRLTAAQRYGEAVQICERLVAAFPDAFDPHFHLAAILLLREPKKAIPFLERAHAIDPAHHEVLTLLARATERVNDWPAAEAWSRKVLQKDPGNVYGIAAFAAAEIEAGRPAAAIDWIDRHFKPGGPDPMADAAVCERLGRAREALADYRAAFDAHMTGNRIVKTAFADRIDPASQIAGPPALKRIADFYAGMPVQAMPDPVDDLPDPSFLLGFPRSGTTLLENMLAAHPQVETTDERPLLDPIANAAGSTPESLARFFAASDGEVRKMRSWYWHNARGGPPPAGHVFVDKQPSNTIWLGLIAKVFPRARILFAVRDPRDVLLSNLFLTFDTNPFGLNMLTPEGAADYYGLVMTAGQAALRAFPHLAVHEVRYESVVEDWEGEVRAALDFLGPGWDDSVRDYRETLGQRRISTPSARQVSKPVYTSAREKWRRYGFAFEGIRGALDPWIRHWNHPAWDETGQITHT</sequence>
<accession>A0ABV6ZVC6</accession>
<evidence type="ECO:0000313" key="3">
    <source>
        <dbReference type="Proteomes" id="UP001595379"/>
    </source>
</evidence>
<dbReference type="Gene3D" id="3.40.50.300">
    <property type="entry name" value="P-loop containing nucleotide triphosphate hydrolases"/>
    <property type="match status" value="1"/>
</dbReference>
<organism evidence="2 3">
    <name type="scientific">Hyphobacterium vulgare</name>
    <dbReference type="NCBI Taxonomy" id="1736751"/>
    <lineage>
        <taxon>Bacteria</taxon>
        <taxon>Pseudomonadati</taxon>
        <taxon>Pseudomonadota</taxon>
        <taxon>Alphaproteobacteria</taxon>
        <taxon>Maricaulales</taxon>
        <taxon>Maricaulaceae</taxon>
        <taxon>Hyphobacterium</taxon>
    </lineage>
</organism>
<gene>
    <name evidence="2" type="ORF">ACFOOR_04775</name>
</gene>
<protein>
    <submittedName>
        <fullName evidence="2">Tetratricopeptide repeat-containing sulfotransferase family protein</fullName>
    </submittedName>
</protein>
<keyword evidence="1" id="KW-0808">Transferase</keyword>
<reference evidence="3" key="1">
    <citation type="journal article" date="2019" name="Int. J. Syst. Evol. Microbiol.">
        <title>The Global Catalogue of Microorganisms (GCM) 10K type strain sequencing project: providing services to taxonomists for standard genome sequencing and annotation.</title>
        <authorList>
            <consortium name="The Broad Institute Genomics Platform"/>
            <consortium name="The Broad Institute Genome Sequencing Center for Infectious Disease"/>
            <person name="Wu L."/>
            <person name="Ma J."/>
        </authorList>
    </citation>
    <scope>NUCLEOTIDE SEQUENCE [LARGE SCALE GENOMIC DNA]</scope>
    <source>
        <strain evidence="3">KCTC 52487</strain>
    </source>
</reference>
<name>A0ABV6ZVC6_9PROT</name>
<dbReference type="SUPFAM" id="SSF48452">
    <property type="entry name" value="TPR-like"/>
    <property type="match status" value="1"/>
</dbReference>
<dbReference type="Gene3D" id="1.25.40.10">
    <property type="entry name" value="Tetratricopeptide repeat domain"/>
    <property type="match status" value="1"/>
</dbReference>
<dbReference type="PANTHER" id="PTHR12788:SF10">
    <property type="entry name" value="PROTEIN-TYROSINE SULFOTRANSFERASE"/>
    <property type="match status" value="1"/>
</dbReference>
<dbReference type="InterPro" id="IPR027417">
    <property type="entry name" value="P-loop_NTPase"/>
</dbReference>
<evidence type="ECO:0000256" key="1">
    <source>
        <dbReference type="ARBA" id="ARBA00022679"/>
    </source>
</evidence>
<dbReference type="RefSeq" id="WP_343164803.1">
    <property type="nucleotide sequence ID" value="NZ_JBHRSV010000003.1"/>
</dbReference>